<dbReference type="GO" id="GO:0032511">
    <property type="term" value="P:late endosome to vacuole transport via multivesicular body sorting pathway"/>
    <property type="evidence" value="ECO:0007669"/>
    <property type="project" value="TreeGrafter"/>
</dbReference>
<evidence type="ECO:0000256" key="1">
    <source>
        <dbReference type="SAM" id="MobiDB-lite"/>
    </source>
</evidence>
<dbReference type="GO" id="GO:0005771">
    <property type="term" value="C:multivesicular body"/>
    <property type="evidence" value="ECO:0007669"/>
    <property type="project" value="TreeGrafter"/>
</dbReference>
<dbReference type="GO" id="GO:0000815">
    <property type="term" value="C:ESCRT III complex"/>
    <property type="evidence" value="ECO:0007669"/>
    <property type="project" value="TreeGrafter"/>
</dbReference>
<dbReference type="Gene3D" id="6.10.140.1230">
    <property type="match status" value="1"/>
</dbReference>
<keyword evidence="3" id="KW-1185">Reference proteome</keyword>
<gene>
    <name evidence="2" type="ORF">P154DRAFT_527797</name>
</gene>
<dbReference type="EMBL" id="ML977708">
    <property type="protein sequence ID" value="KAF1993383.1"/>
    <property type="molecule type" value="Genomic_DNA"/>
</dbReference>
<dbReference type="Proteomes" id="UP000799779">
    <property type="component" value="Unassembled WGS sequence"/>
</dbReference>
<reference evidence="2" key="1">
    <citation type="journal article" date="2020" name="Stud. Mycol.">
        <title>101 Dothideomycetes genomes: a test case for predicting lifestyles and emergence of pathogens.</title>
        <authorList>
            <person name="Haridas S."/>
            <person name="Albert R."/>
            <person name="Binder M."/>
            <person name="Bloem J."/>
            <person name="Labutti K."/>
            <person name="Salamov A."/>
            <person name="Andreopoulos B."/>
            <person name="Baker S."/>
            <person name="Barry K."/>
            <person name="Bills G."/>
            <person name="Bluhm B."/>
            <person name="Cannon C."/>
            <person name="Castanera R."/>
            <person name="Culley D."/>
            <person name="Daum C."/>
            <person name="Ezra D."/>
            <person name="Gonzalez J."/>
            <person name="Henrissat B."/>
            <person name="Kuo A."/>
            <person name="Liang C."/>
            <person name="Lipzen A."/>
            <person name="Lutzoni F."/>
            <person name="Magnuson J."/>
            <person name="Mondo S."/>
            <person name="Nolan M."/>
            <person name="Ohm R."/>
            <person name="Pangilinan J."/>
            <person name="Park H.-J."/>
            <person name="Ramirez L."/>
            <person name="Alfaro M."/>
            <person name="Sun H."/>
            <person name="Tritt A."/>
            <person name="Yoshinaga Y."/>
            <person name="Zwiers L.-H."/>
            <person name="Turgeon B."/>
            <person name="Goodwin S."/>
            <person name="Spatafora J."/>
            <person name="Crous P."/>
            <person name="Grigoriev I."/>
        </authorList>
    </citation>
    <scope>NUCLEOTIDE SEQUENCE</scope>
    <source>
        <strain evidence="2">CBS 123094</strain>
    </source>
</reference>
<evidence type="ECO:0000313" key="3">
    <source>
        <dbReference type="Proteomes" id="UP000799779"/>
    </source>
</evidence>
<protein>
    <recommendedName>
        <fullName evidence="4">Snf7-domain-containing protein</fullName>
    </recommendedName>
</protein>
<dbReference type="AlphaFoldDB" id="A0A6A5VV33"/>
<dbReference type="PANTHER" id="PTHR22761">
    <property type="entry name" value="CHARGED MULTIVESICULAR BODY PROTEIN"/>
    <property type="match status" value="1"/>
</dbReference>
<feature type="compositionally biased region" description="Basic and acidic residues" evidence="1">
    <location>
        <begin position="415"/>
        <end position="436"/>
    </location>
</feature>
<evidence type="ECO:0000313" key="2">
    <source>
        <dbReference type="EMBL" id="KAF1993383.1"/>
    </source>
</evidence>
<proteinExistence type="predicted"/>
<dbReference type="PANTHER" id="PTHR22761:SF18">
    <property type="entry name" value="SORTING PROTEIN SNF7 FAMILY PROTEIN, PUTATIVE (AFU_ORTHOLOGUE AFUA_2G16692)-RELATED"/>
    <property type="match status" value="1"/>
</dbReference>
<name>A0A6A5VV33_9PLEO</name>
<dbReference type="Pfam" id="PF03357">
    <property type="entry name" value="Snf7"/>
    <property type="match status" value="1"/>
</dbReference>
<sequence length="471" mass="51887">MDPLLEFLVTHEEAFKSQGRLASLYSDFTSQKATNFDGYNANILAWKKALADAARAGVIPAQAGTRDLLNIRTGEELARALQHKTCGRPMCLSAVFHDAVERREMMPLTDFLNSPTSIYKTSWLPSAWSAMTWGLRRAGVIGEPKFSHKMEVANFVVLANVEAASTEILKQIEQLPSAADRILSRAEFLRRFDRVLNPAASMSQTDLNIILAHLARDKGAISYNAQTIKFKADAESEPTPVTSEDAAIANLRDTITKMEAQIAPLEERVAAAGAAAREAVHAKQMTRAKVALRSKKMAETALAHRSDVLLQLEEVYTKLQHAVDHVEIVEAMKLGAAALKGLNEKVGGAEGVTKVVDALRDGMDTADEITTIINESGEHIDETEVDEEFEALEEAEREKREQEEAAKTAARLAELEQVERQRREKEAAEKQKAAEEKVEEDVVTASQTLSRLSFEAPPETDDEEEKIPIAA</sequence>
<dbReference type="GO" id="GO:0006900">
    <property type="term" value="P:vesicle budding from membrane"/>
    <property type="evidence" value="ECO:0007669"/>
    <property type="project" value="TreeGrafter"/>
</dbReference>
<dbReference type="GO" id="GO:0009898">
    <property type="term" value="C:cytoplasmic side of plasma membrane"/>
    <property type="evidence" value="ECO:0007669"/>
    <property type="project" value="TreeGrafter"/>
</dbReference>
<organism evidence="2 3">
    <name type="scientific">Amniculicola lignicola CBS 123094</name>
    <dbReference type="NCBI Taxonomy" id="1392246"/>
    <lineage>
        <taxon>Eukaryota</taxon>
        <taxon>Fungi</taxon>
        <taxon>Dikarya</taxon>
        <taxon>Ascomycota</taxon>
        <taxon>Pezizomycotina</taxon>
        <taxon>Dothideomycetes</taxon>
        <taxon>Pleosporomycetidae</taxon>
        <taxon>Pleosporales</taxon>
        <taxon>Amniculicolaceae</taxon>
        <taxon>Amniculicola</taxon>
    </lineage>
</organism>
<dbReference type="InterPro" id="IPR005024">
    <property type="entry name" value="Snf7_fam"/>
</dbReference>
<feature type="region of interest" description="Disordered" evidence="1">
    <location>
        <begin position="415"/>
        <end position="471"/>
    </location>
</feature>
<dbReference type="OrthoDB" id="10250120at2759"/>
<accession>A0A6A5VV33</accession>
<evidence type="ECO:0008006" key="4">
    <source>
        <dbReference type="Google" id="ProtNLM"/>
    </source>
</evidence>